<proteinExistence type="predicted"/>
<dbReference type="EMBL" id="JAATIP010000142">
    <property type="protein sequence ID" value="KAF4367598.1"/>
    <property type="molecule type" value="Genomic_DNA"/>
</dbReference>
<sequence length="632" mass="68567">MTVRSLSKASTALRPETKAPSNVALVKWSPHKYKPDPTLGSFIRLCFQFLTVDVDDVDPLNHSESSRTTSAVRSSSETPSKVPMSDTEIKALSGGPYDGATLVAKNMLFTIPSPDPFIKRTGSRTGISPRSAVKYKHTVLRLGLFWAGLGPLSRKSLSASGLSTATITPSSLLNISPVCNITAGESNPSESMEMALELKRIESDGSFAANCLGISPMPLAGIVLSPRARLLKMKSNNLEVVSRSRSKKIPPKNGRKNLPMMDSENPMLLRSSIVDTSFAVIISSSDFVRTPSLVDAMRNLSRIEPIGFVRDWRESTKCRMGSATEGDVFGAESSGSRESGEACSNYNDAGIVRRLCGSDTCLDGKRGGRCTGFESDADGSRLGGRGREEEDGGGRDRDEMETWYWSAEERKWLIHIEPTSGFFKIPEQLGELELSSEGSSISNSRSFSFFLVSQGKSRTTSGYLRGTLWGREHKEADASNFRFLNGVVRSLTSEEAGTPMSPPMFRISYKSSFPKCLRGVGPKGIDELPTAHGPTKPPFDKLSTFGPPKKPLHSIKGSPLLTLLKVDPFPKDPLITSSSPTSLCGPIAHGPVALTVNKFPREALGVTTAVFFEFKIDEDKMGKASEFFPLPI</sequence>
<accession>A0A7J6FAI7</accession>
<evidence type="ECO:0000313" key="3">
    <source>
        <dbReference type="Proteomes" id="UP000525078"/>
    </source>
</evidence>
<organism evidence="2 3">
    <name type="scientific">Cannabis sativa</name>
    <name type="common">Hemp</name>
    <name type="synonym">Marijuana</name>
    <dbReference type="NCBI Taxonomy" id="3483"/>
    <lineage>
        <taxon>Eukaryota</taxon>
        <taxon>Viridiplantae</taxon>
        <taxon>Streptophyta</taxon>
        <taxon>Embryophyta</taxon>
        <taxon>Tracheophyta</taxon>
        <taxon>Spermatophyta</taxon>
        <taxon>Magnoliopsida</taxon>
        <taxon>eudicotyledons</taxon>
        <taxon>Gunneridae</taxon>
        <taxon>Pentapetalae</taxon>
        <taxon>rosids</taxon>
        <taxon>fabids</taxon>
        <taxon>Rosales</taxon>
        <taxon>Cannabaceae</taxon>
        <taxon>Cannabis</taxon>
    </lineage>
</organism>
<name>A0A7J6FAI7_CANSA</name>
<dbReference type="AlphaFoldDB" id="A0A7J6FAI7"/>
<gene>
    <name evidence="2" type="ORF">F8388_011237</name>
</gene>
<evidence type="ECO:0000313" key="2">
    <source>
        <dbReference type="EMBL" id="KAF4367598.1"/>
    </source>
</evidence>
<feature type="compositionally biased region" description="Low complexity" evidence="1">
    <location>
        <begin position="66"/>
        <end position="78"/>
    </location>
</feature>
<feature type="region of interest" description="Disordered" evidence="1">
    <location>
        <begin position="373"/>
        <end position="398"/>
    </location>
</feature>
<reference evidence="2 3" key="1">
    <citation type="journal article" date="2020" name="bioRxiv">
        <title>Sequence and annotation of 42 cannabis genomes reveals extensive copy number variation in cannabinoid synthesis and pathogen resistance genes.</title>
        <authorList>
            <person name="Mckernan K.J."/>
            <person name="Helbert Y."/>
            <person name="Kane L.T."/>
            <person name="Ebling H."/>
            <person name="Zhang L."/>
            <person name="Liu B."/>
            <person name="Eaton Z."/>
            <person name="Mclaughlin S."/>
            <person name="Kingan S."/>
            <person name="Baybayan P."/>
            <person name="Concepcion G."/>
            <person name="Jordan M."/>
            <person name="Riva A."/>
            <person name="Barbazuk W."/>
            <person name="Harkins T."/>
        </authorList>
    </citation>
    <scope>NUCLEOTIDE SEQUENCE [LARGE SCALE GENOMIC DNA]</scope>
    <source>
        <strain evidence="3">cv. Jamaican Lion 4</strain>
        <tissue evidence="2">Leaf</tissue>
    </source>
</reference>
<evidence type="ECO:0000256" key="1">
    <source>
        <dbReference type="SAM" id="MobiDB-lite"/>
    </source>
</evidence>
<comment type="caution">
    <text evidence="2">The sequence shown here is derived from an EMBL/GenBank/DDBJ whole genome shotgun (WGS) entry which is preliminary data.</text>
</comment>
<dbReference type="Proteomes" id="UP000525078">
    <property type="component" value="Unassembled WGS sequence"/>
</dbReference>
<feature type="compositionally biased region" description="Basic and acidic residues" evidence="1">
    <location>
        <begin position="385"/>
        <end position="398"/>
    </location>
</feature>
<feature type="region of interest" description="Disordered" evidence="1">
    <location>
        <begin position="61"/>
        <end position="90"/>
    </location>
</feature>
<protein>
    <submittedName>
        <fullName evidence="2">Uncharacterized protein</fullName>
    </submittedName>
</protein>